<evidence type="ECO:0000259" key="2">
    <source>
        <dbReference type="PROSITE" id="PS51819"/>
    </source>
</evidence>
<dbReference type="SUPFAM" id="SSF54593">
    <property type="entry name" value="Glyoxalase/Bleomycin resistance protein/Dihydroxybiphenyl dioxygenase"/>
    <property type="match status" value="1"/>
</dbReference>
<dbReference type="PROSITE" id="PS51819">
    <property type="entry name" value="VOC"/>
    <property type="match status" value="1"/>
</dbReference>
<dbReference type="InterPro" id="IPR052164">
    <property type="entry name" value="Anthracycline_SecMetBiosynth"/>
</dbReference>
<feature type="region of interest" description="Disordered" evidence="1">
    <location>
        <begin position="92"/>
        <end position="122"/>
    </location>
</feature>
<keyword evidence="4" id="KW-1185">Reference proteome</keyword>
<sequence length="122" mass="13022">MSTIQPVILTADPDVLLAFYTKLFGAEETSRVPEEGPVFYLGLRIGDTDLGLVAQEAPGNREAPRILLSIDVDDVDETLGRVAALGGSVRGGANDMPWGQRVAHVQDPDGNPVNLTQSIPVR</sequence>
<organism evidence="3 4">
    <name type="scientific">Streptomyces litmocidini</name>
    <dbReference type="NCBI Taxonomy" id="67318"/>
    <lineage>
        <taxon>Bacteria</taxon>
        <taxon>Bacillati</taxon>
        <taxon>Actinomycetota</taxon>
        <taxon>Actinomycetes</taxon>
        <taxon>Kitasatosporales</taxon>
        <taxon>Streptomycetaceae</taxon>
        <taxon>Streptomyces</taxon>
    </lineage>
</organism>
<dbReference type="EMBL" id="JBIRUI010000006">
    <property type="protein sequence ID" value="MFI1714968.1"/>
    <property type="molecule type" value="Genomic_DNA"/>
</dbReference>
<dbReference type="RefSeq" id="WP_123458179.1">
    <property type="nucleotide sequence ID" value="NZ_JBEYXG010000002.1"/>
</dbReference>
<dbReference type="InterPro" id="IPR029068">
    <property type="entry name" value="Glyas_Bleomycin-R_OHBP_Dase"/>
</dbReference>
<dbReference type="PANTHER" id="PTHR33993:SF14">
    <property type="entry name" value="GB|AAF24581.1"/>
    <property type="match status" value="1"/>
</dbReference>
<evidence type="ECO:0000313" key="3">
    <source>
        <dbReference type="EMBL" id="MFI1714968.1"/>
    </source>
</evidence>
<accession>A0ABW7U5V4</accession>
<dbReference type="Gene3D" id="3.10.180.10">
    <property type="entry name" value="2,3-Dihydroxybiphenyl 1,2-Dioxygenase, domain 1"/>
    <property type="match status" value="1"/>
</dbReference>
<dbReference type="InterPro" id="IPR037523">
    <property type="entry name" value="VOC_core"/>
</dbReference>
<evidence type="ECO:0000256" key="1">
    <source>
        <dbReference type="SAM" id="MobiDB-lite"/>
    </source>
</evidence>
<dbReference type="InterPro" id="IPR004360">
    <property type="entry name" value="Glyas_Fos-R_dOase_dom"/>
</dbReference>
<dbReference type="Pfam" id="PF00903">
    <property type="entry name" value="Glyoxalase"/>
    <property type="match status" value="1"/>
</dbReference>
<reference evidence="3 4" key="1">
    <citation type="submission" date="2024-10" db="EMBL/GenBank/DDBJ databases">
        <title>The Natural Products Discovery Center: Release of the First 8490 Sequenced Strains for Exploring Actinobacteria Biosynthetic Diversity.</title>
        <authorList>
            <person name="Kalkreuter E."/>
            <person name="Kautsar S.A."/>
            <person name="Yang D."/>
            <person name="Bader C.D."/>
            <person name="Teijaro C.N."/>
            <person name="Fluegel L."/>
            <person name="Davis C.M."/>
            <person name="Simpson J.R."/>
            <person name="Lauterbach L."/>
            <person name="Steele A.D."/>
            <person name="Gui C."/>
            <person name="Meng S."/>
            <person name="Li G."/>
            <person name="Viehrig K."/>
            <person name="Ye F."/>
            <person name="Su P."/>
            <person name="Kiefer A.F."/>
            <person name="Nichols A."/>
            <person name="Cepeda A.J."/>
            <person name="Yan W."/>
            <person name="Fan B."/>
            <person name="Jiang Y."/>
            <person name="Adhikari A."/>
            <person name="Zheng C.-J."/>
            <person name="Schuster L."/>
            <person name="Cowan T.M."/>
            <person name="Smanski M.J."/>
            <person name="Chevrette M.G."/>
            <person name="De Carvalho L.P.S."/>
            <person name="Shen B."/>
        </authorList>
    </citation>
    <scope>NUCLEOTIDE SEQUENCE [LARGE SCALE GENOMIC DNA]</scope>
    <source>
        <strain evidence="3 4">NPDC020602</strain>
    </source>
</reference>
<protein>
    <submittedName>
        <fullName evidence="3">VOC family protein</fullName>
    </submittedName>
</protein>
<dbReference type="Proteomes" id="UP001611339">
    <property type="component" value="Unassembled WGS sequence"/>
</dbReference>
<name>A0ABW7U5V4_9ACTN</name>
<feature type="compositionally biased region" description="Polar residues" evidence="1">
    <location>
        <begin position="113"/>
        <end position="122"/>
    </location>
</feature>
<gene>
    <name evidence="3" type="ORF">ACH407_15545</name>
</gene>
<evidence type="ECO:0000313" key="4">
    <source>
        <dbReference type="Proteomes" id="UP001611339"/>
    </source>
</evidence>
<feature type="domain" description="VOC" evidence="2">
    <location>
        <begin position="2"/>
        <end position="118"/>
    </location>
</feature>
<dbReference type="PANTHER" id="PTHR33993">
    <property type="entry name" value="GLYOXALASE-RELATED"/>
    <property type="match status" value="1"/>
</dbReference>
<comment type="caution">
    <text evidence="3">The sequence shown here is derived from an EMBL/GenBank/DDBJ whole genome shotgun (WGS) entry which is preliminary data.</text>
</comment>
<proteinExistence type="predicted"/>